<dbReference type="GO" id="GO:0030515">
    <property type="term" value="F:snoRNA binding"/>
    <property type="evidence" value="ECO:0007669"/>
    <property type="project" value="TreeGrafter"/>
</dbReference>
<sequence>MNRRKCLLRKAGGKVEKPNAPIDIQMRDAKLAKVKRLQMHEANIEEDDGSDAPVKHEQESEVDEDEEEVEFDPNDVVVNQAVEKDLKKFLEPGEGWTVYDLVRQKILEKNSNLIPLGDRQDSNIPPEAVRLYNEVGHILSRYCTGKIPVAFKNLRIATT</sequence>
<reference evidence="4" key="1">
    <citation type="submission" date="2022-11" db="UniProtKB">
        <authorList>
            <consortium name="WormBaseParasite"/>
        </authorList>
    </citation>
    <scope>IDENTIFICATION</scope>
</reference>
<comment type="similarity">
    <text evidence="1">Belongs to the bystin family.</text>
</comment>
<dbReference type="Proteomes" id="UP000887578">
    <property type="component" value="Unplaced"/>
</dbReference>
<dbReference type="GO" id="GO:0030688">
    <property type="term" value="C:preribosome, small subunit precursor"/>
    <property type="evidence" value="ECO:0007669"/>
    <property type="project" value="TreeGrafter"/>
</dbReference>
<dbReference type="GO" id="GO:0005730">
    <property type="term" value="C:nucleolus"/>
    <property type="evidence" value="ECO:0007669"/>
    <property type="project" value="TreeGrafter"/>
</dbReference>
<dbReference type="InterPro" id="IPR007955">
    <property type="entry name" value="Bystin"/>
</dbReference>
<evidence type="ECO:0000313" key="4">
    <source>
        <dbReference type="WBParaSite" id="PDA_v2.g2776.t1"/>
    </source>
</evidence>
<dbReference type="AlphaFoldDB" id="A0A914Q894"/>
<feature type="compositionally biased region" description="Acidic residues" evidence="2">
    <location>
        <begin position="60"/>
        <end position="70"/>
    </location>
</feature>
<protein>
    <submittedName>
        <fullName evidence="4">Uncharacterized protein</fullName>
    </submittedName>
</protein>
<name>A0A914Q894_9BILA</name>
<dbReference type="PANTHER" id="PTHR12821:SF0">
    <property type="entry name" value="BYSTIN"/>
    <property type="match status" value="1"/>
</dbReference>
<accession>A0A914Q894</accession>
<keyword evidence="3" id="KW-1185">Reference proteome</keyword>
<proteinExistence type="inferred from homology"/>
<dbReference type="GO" id="GO:0005737">
    <property type="term" value="C:cytoplasm"/>
    <property type="evidence" value="ECO:0007669"/>
    <property type="project" value="TreeGrafter"/>
</dbReference>
<dbReference type="PANTHER" id="PTHR12821">
    <property type="entry name" value="BYSTIN"/>
    <property type="match status" value="1"/>
</dbReference>
<dbReference type="GO" id="GO:0006364">
    <property type="term" value="P:rRNA processing"/>
    <property type="evidence" value="ECO:0007669"/>
    <property type="project" value="TreeGrafter"/>
</dbReference>
<feature type="region of interest" description="Disordered" evidence="2">
    <location>
        <begin position="37"/>
        <end position="70"/>
    </location>
</feature>
<evidence type="ECO:0000256" key="2">
    <source>
        <dbReference type="SAM" id="MobiDB-lite"/>
    </source>
</evidence>
<evidence type="ECO:0000313" key="3">
    <source>
        <dbReference type="Proteomes" id="UP000887578"/>
    </source>
</evidence>
<evidence type="ECO:0000256" key="1">
    <source>
        <dbReference type="ARBA" id="ARBA00007114"/>
    </source>
</evidence>
<organism evidence="3 4">
    <name type="scientific">Panagrolaimus davidi</name>
    <dbReference type="NCBI Taxonomy" id="227884"/>
    <lineage>
        <taxon>Eukaryota</taxon>
        <taxon>Metazoa</taxon>
        <taxon>Ecdysozoa</taxon>
        <taxon>Nematoda</taxon>
        <taxon>Chromadorea</taxon>
        <taxon>Rhabditida</taxon>
        <taxon>Tylenchina</taxon>
        <taxon>Panagrolaimomorpha</taxon>
        <taxon>Panagrolaimoidea</taxon>
        <taxon>Panagrolaimidae</taxon>
        <taxon>Panagrolaimus</taxon>
    </lineage>
</organism>
<dbReference type="WBParaSite" id="PDA_v2.g2776.t1">
    <property type="protein sequence ID" value="PDA_v2.g2776.t1"/>
    <property type="gene ID" value="PDA_v2.g2776"/>
</dbReference>